<dbReference type="RefSeq" id="WP_177100183.1">
    <property type="nucleotide sequence ID" value="NZ_JACAQA010000005.1"/>
</dbReference>
<keyword evidence="1" id="KW-1133">Transmembrane helix</keyword>
<feature type="domain" description="Glycosyl transferase family 1" evidence="2">
    <location>
        <begin position="191"/>
        <end position="356"/>
    </location>
</feature>
<feature type="transmembrane region" description="Helical" evidence="1">
    <location>
        <begin position="97"/>
        <end position="116"/>
    </location>
</feature>
<evidence type="ECO:0000313" key="4">
    <source>
        <dbReference type="EMBL" id="NWB85479.1"/>
    </source>
</evidence>
<dbReference type="SUPFAM" id="SSF53756">
    <property type="entry name" value="UDP-Glycosyltransferase/glycogen phosphorylase"/>
    <property type="match status" value="1"/>
</dbReference>
<dbReference type="EMBL" id="JACAQA010000005">
    <property type="protein sequence ID" value="NWB85479.1"/>
    <property type="molecule type" value="Genomic_DNA"/>
</dbReference>
<dbReference type="Pfam" id="PF13439">
    <property type="entry name" value="Glyco_transf_4"/>
    <property type="match status" value="1"/>
</dbReference>
<dbReference type="AlphaFoldDB" id="A0A7Y7WPT2"/>
<name>A0A7Y7WPT2_9PSED</name>
<protein>
    <submittedName>
        <fullName evidence="4">Glycosyltransferase</fullName>
    </submittedName>
</protein>
<accession>A0A7Y7WPT2</accession>
<dbReference type="Gene3D" id="3.40.50.2000">
    <property type="entry name" value="Glycogen Phosphorylase B"/>
    <property type="match status" value="2"/>
</dbReference>
<evidence type="ECO:0000259" key="2">
    <source>
        <dbReference type="Pfam" id="PF00534"/>
    </source>
</evidence>
<evidence type="ECO:0000259" key="3">
    <source>
        <dbReference type="Pfam" id="PF13439"/>
    </source>
</evidence>
<dbReference type="PANTHER" id="PTHR12526:SF623">
    <property type="entry name" value="WABG"/>
    <property type="match status" value="1"/>
</dbReference>
<evidence type="ECO:0000313" key="5">
    <source>
        <dbReference type="Proteomes" id="UP000522864"/>
    </source>
</evidence>
<feature type="transmembrane region" description="Helical" evidence="1">
    <location>
        <begin position="73"/>
        <end position="91"/>
    </location>
</feature>
<gene>
    <name evidence="4" type="ORF">HX830_11340</name>
</gene>
<dbReference type="InterPro" id="IPR028098">
    <property type="entry name" value="Glyco_trans_4-like_N"/>
</dbReference>
<keyword evidence="1" id="KW-0472">Membrane</keyword>
<reference evidence="4 5" key="1">
    <citation type="submission" date="2020-04" db="EMBL/GenBank/DDBJ databases">
        <title>Molecular characterization of pseudomonads from Agaricus bisporus reveal novel blotch 2 pathogens in Western Europe.</title>
        <authorList>
            <person name="Taparia T."/>
            <person name="Krijger M."/>
            <person name="Haynes E."/>
            <person name="Elpinstone J.G."/>
            <person name="Noble R."/>
            <person name="Van Der Wolf J."/>
        </authorList>
    </citation>
    <scope>NUCLEOTIDE SEQUENCE [LARGE SCALE GENOMIC DNA]</scope>
    <source>
        <strain evidence="4 5">G9001</strain>
    </source>
</reference>
<dbReference type="InterPro" id="IPR001296">
    <property type="entry name" value="Glyco_trans_1"/>
</dbReference>
<evidence type="ECO:0000256" key="1">
    <source>
        <dbReference type="SAM" id="Phobius"/>
    </source>
</evidence>
<dbReference type="PANTHER" id="PTHR12526">
    <property type="entry name" value="GLYCOSYLTRANSFERASE"/>
    <property type="match status" value="1"/>
</dbReference>
<dbReference type="Proteomes" id="UP000522864">
    <property type="component" value="Unassembled WGS sequence"/>
</dbReference>
<dbReference type="Pfam" id="PF00534">
    <property type="entry name" value="Glycos_transf_1"/>
    <property type="match status" value="1"/>
</dbReference>
<dbReference type="GO" id="GO:0016757">
    <property type="term" value="F:glycosyltransferase activity"/>
    <property type="evidence" value="ECO:0007669"/>
    <property type="project" value="InterPro"/>
</dbReference>
<organism evidence="4 5">
    <name type="scientific">Pseudomonas gingeri</name>
    <dbReference type="NCBI Taxonomy" id="117681"/>
    <lineage>
        <taxon>Bacteria</taxon>
        <taxon>Pseudomonadati</taxon>
        <taxon>Pseudomonadota</taxon>
        <taxon>Gammaproteobacteria</taxon>
        <taxon>Pseudomonadales</taxon>
        <taxon>Pseudomonadaceae</taxon>
        <taxon>Pseudomonas</taxon>
    </lineage>
</organism>
<keyword evidence="1" id="KW-0812">Transmembrane</keyword>
<sequence length="390" mass="43258">MKLLYVIGSMEIGGAEQHLLRISTALRERGFQPEVFTITTGGPLTHAFIEGGVPVHGVMLPGWIRRFLRDERAIAWAGLLYSAVALWWLCWRRRPQVVHFFLPAAYIVGGVVLLFCPRARQMMSRRSLNLYQAKHRLYRRLEHWLHPRMDRVCGNSVAVIEDLLSEGVTKDQARLIYNGVDLERFAQPRDRATVRNDLSIPDDALVFIMIANLIPYKGHADLIRAFAKIQDLIPQPWVCLCVGRDDGIGNTLRQQALSLGLGEKICFLGSRQDVPDLLNASDVGVLCSHEEGFSNAVLEGMAAKLPMVVSDVGGNAEAVVHGSTGWVVPPCASGELADALLAVARDPERRRMGEAGHLRVETVFSMEACLQGYADIYCGRDTDAALKNNH</sequence>
<comment type="caution">
    <text evidence="4">The sequence shown here is derived from an EMBL/GenBank/DDBJ whole genome shotgun (WGS) entry which is preliminary data.</text>
</comment>
<dbReference type="GO" id="GO:1901135">
    <property type="term" value="P:carbohydrate derivative metabolic process"/>
    <property type="evidence" value="ECO:0007669"/>
    <property type="project" value="UniProtKB-ARBA"/>
</dbReference>
<proteinExistence type="predicted"/>
<keyword evidence="4" id="KW-0808">Transferase</keyword>
<feature type="domain" description="Glycosyltransferase subfamily 4-like N-terminal" evidence="3">
    <location>
        <begin position="12"/>
        <end position="184"/>
    </location>
</feature>